<dbReference type="RefSeq" id="WP_172697114.1">
    <property type="nucleotide sequence ID" value="NZ_JADMVA010000005.1"/>
</dbReference>
<protein>
    <submittedName>
        <fullName evidence="1">Uncharacterized protein</fullName>
    </submittedName>
</protein>
<organism evidence="1 2">
    <name type="scientific">Flavonifractor plautii</name>
    <name type="common">Fusobacterium plautii</name>
    <dbReference type="NCBI Taxonomy" id="292800"/>
    <lineage>
        <taxon>Bacteria</taxon>
        <taxon>Bacillati</taxon>
        <taxon>Bacillota</taxon>
        <taxon>Clostridia</taxon>
        <taxon>Eubacteriales</taxon>
        <taxon>Oscillospiraceae</taxon>
        <taxon>Flavonifractor</taxon>
    </lineage>
</organism>
<sequence length="125" mass="14132">MVMERFKKATNIRCNTEYKGGLDKLPSEAEIFTSETFRYETAKPGDYVVEAVVDEAINCLPPAFLSSACAQMGCPYSHREDPKTGRWRATYATFKRCPDVPGIWEYCGHCFQGETVERGQEPICC</sequence>
<dbReference type="AlphaFoldDB" id="A0A6I2R369"/>
<dbReference type="EMBL" id="WKPR01000002">
    <property type="protein sequence ID" value="MSB18227.1"/>
    <property type="molecule type" value="Genomic_DNA"/>
</dbReference>
<dbReference type="Proteomes" id="UP000434475">
    <property type="component" value="Unassembled WGS sequence"/>
</dbReference>
<evidence type="ECO:0000313" key="2">
    <source>
        <dbReference type="Proteomes" id="UP000434475"/>
    </source>
</evidence>
<evidence type="ECO:0000313" key="1">
    <source>
        <dbReference type="EMBL" id="MSB18227.1"/>
    </source>
</evidence>
<comment type="caution">
    <text evidence="1">The sequence shown here is derived from an EMBL/GenBank/DDBJ whole genome shotgun (WGS) entry which is preliminary data.</text>
</comment>
<proteinExistence type="predicted"/>
<gene>
    <name evidence="1" type="ORF">GKE97_01700</name>
</gene>
<accession>A0A6I2R369</accession>
<name>A0A6I2R369_FLAPL</name>
<reference evidence="1 2" key="1">
    <citation type="journal article" date="2019" name="Nat. Med.">
        <title>A library of human gut bacterial isolates paired with longitudinal multiomics data enables mechanistic microbiome research.</title>
        <authorList>
            <person name="Poyet M."/>
            <person name="Groussin M."/>
            <person name="Gibbons S.M."/>
            <person name="Avila-Pacheco J."/>
            <person name="Jiang X."/>
            <person name="Kearney S.M."/>
            <person name="Perrotta A.R."/>
            <person name="Berdy B."/>
            <person name="Zhao S."/>
            <person name="Lieberman T.D."/>
            <person name="Swanson P.K."/>
            <person name="Smith M."/>
            <person name="Roesemann S."/>
            <person name="Alexander J.E."/>
            <person name="Rich S.A."/>
            <person name="Livny J."/>
            <person name="Vlamakis H."/>
            <person name="Clish C."/>
            <person name="Bullock K."/>
            <person name="Deik A."/>
            <person name="Scott J."/>
            <person name="Pierce K.A."/>
            <person name="Xavier R.J."/>
            <person name="Alm E.J."/>
        </authorList>
    </citation>
    <scope>NUCLEOTIDE SEQUENCE [LARGE SCALE GENOMIC DNA]</scope>
    <source>
        <strain evidence="1 2">BIOML-A2</strain>
    </source>
</reference>